<dbReference type="InterPro" id="IPR023674">
    <property type="entry name" value="Ribosomal_uL1-like"/>
</dbReference>
<comment type="subunit">
    <text evidence="10">Part of the 50S ribosomal subunit.</text>
</comment>
<proteinExistence type="inferred from homology"/>
<comment type="caution">
    <text evidence="12">The sequence shown here is derived from an EMBL/GenBank/DDBJ whole genome shotgun (WGS) entry which is preliminary data.</text>
</comment>
<dbReference type="InterPro" id="IPR005878">
    <property type="entry name" value="Ribosom_uL1_bac-type"/>
</dbReference>
<dbReference type="Gene3D" id="3.30.190.20">
    <property type="match status" value="1"/>
</dbReference>
<keyword evidence="8 10" id="KW-0687">Ribonucleoprotein</keyword>
<dbReference type="GO" id="GO:0015934">
    <property type="term" value="C:large ribosomal subunit"/>
    <property type="evidence" value="ECO:0007669"/>
    <property type="project" value="InterPro"/>
</dbReference>
<dbReference type="GO" id="GO:0003735">
    <property type="term" value="F:structural constituent of ribosome"/>
    <property type="evidence" value="ECO:0007669"/>
    <property type="project" value="InterPro"/>
</dbReference>
<dbReference type="PANTHER" id="PTHR36427">
    <property type="entry name" value="54S RIBOSOMAL PROTEIN L1, MITOCHONDRIAL"/>
    <property type="match status" value="1"/>
</dbReference>
<comment type="similarity">
    <text evidence="1 10 11">Belongs to the universal ribosomal protein uL1 family.</text>
</comment>
<keyword evidence="5 10" id="KW-0810">Translation regulation</keyword>
<dbReference type="CDD" id="cd00403">
    <property type="entry name" value="Ribosomal_L1"/>
    <property type="match status" value="1"/>
</dbReference>
<comment type="function">
    <text evidence="10">Protein L1 is also a translational repressor protein, it controls the translation of the L11 operon by binding to its mRNA.</text>
</comment>
<accession>A0A7I9V055</accession>
<evidence type="ECO:0000256" key="1">
    <source>
        <dbReference type="ARBA" id="ARBA00010531"/>
    </source>
</evidence>
<dbReference type="PIRSF" id="PIRSF002155">
    <property type="entry name" value="Ribosomal_L1"/>
    <property type="match status" value="1"/>
</dbReference>
<keyword evidence="6 10" id="KW-0694">RNA-binding</keyword>
<dbReference type="InterPro" id="IPR002143">
    <property type="entry name" value="Ribosomal_uL1"/>
</dbReference>
<protein>
    <recommendedName>
        <fullName evidence="9 10">Large ribosomal subunit protein uL1</fullName>
    </recommendedName>
</protein>
<dbReference type="FunFam" id="3.40.50.790:FF:000001">
    <property type="entry name" value="50S ribosomal protein L1"/>
    <property type="match status" value="1"/>
</dbReference>
<dbReference type="InterPro" id="IPR028364">
    <property type="entry name" value="Ribosomal_uL1/biogenesis"/>
</dbReference>
<evidence type="ECO:0000256" key="9">
    <source>
        <dbReference type="ARBA" id="ARBA00035241"/>
    </source>
</evidence>
<dbReference type="GO" id="GO:0019843">
    <property type="term" value="F:rRNA binding"/>
    <property type="evidence" value="ECO:0007669"/>
    <property type="project" value="UniProtKB-UniRule"/>
</dbReference>
<evidence type="ECO:0000256" key="11">
    <source>
        <dbReference type="RuleBase" id="RU000659"/>
    </source>
</evidence>
<dbReference type="InterPro" id="IPR023673">
    <property type="entry name" value="Ribosomal_uL1_CS"/>
</dbReference>
<organism evidence="12 13">
    <name type="scientific">Gordonia crocea</name>
    <dbReference type="NCBI Taxonomy" id="589162"/>
    <lineage>
        <taxon>Bacteria</taxon>
        <taxon>Bacillati</taxon>
        <taxon>Actinomycetota</taxon>
        <taxon>Actinomycetes</taxon>
        <taxon>Mycobacteriales</taxon>
        <taxon>Gordoniaceae</taxon>
        <taxon>Gordonia</taxon>
    </lineage>
</organism>
<dbReference type="HAMAP" id="MF_01318_B">
    <property type="entry name" value="Ribosomal_uL1_B"/>
    <property type="match status" value="1"/>
</dbReference>
<keyword evidence="4 10" id="KW-0699">rRNA-binding</keyword>
<dbReference type="PANTHER" id="PTHR36427:SF3">
    <property type="entry name" value="LARGE RIBOSOMAL SUBUNIT PROTEIN UL1M"/>
    <property type="match status" value="1"/>
</dbReference>
<evidence type="ECO:0000256" key="3">
    <source>
        <dbReference type="ARBA" id="ARBA00022555"/>
    </source>
</evidence>
<evidence type="ECO:0000313" key="13">
    <source>
        <dbReference type="Proteomes" id="UP000444980"/>
    </source>
</evidence>
<evidence type="ECO:0000256" key="7">
    <source>
        <dbReference type="ARBA" id="ARBA00022980"/>
    </source>
</evidence>
<dbReference type="SUPFAM" id="SSF56808">
    <property type="entry name" value="Ribosomal protein L1"/>
    <property type="match status" value="1"/>
</dbReference>
<reference evidence="13" key="1">
    <citation type="submission" date="2019-06" db="EMBL/GenBank/DDBJ databases">
        <title>Gordonia isolated from sludge of a wastewater treatment plant.</title>
        <authorList>
            <person name="Tamura T."/>
            <person name="Aoyama K."/>
            <person name="Kang Y."/>
            <person name="Saito S."/>
            <person name="Akiyama N."/>
            <person name="Yazawa K."/>
            <person name="Gonoi T."/>
            <person name="Mikami Y."/>
        </authorList>
    </citation>
    <scope>NUCLEOTIDE SEQUENCE [LARGE SCALE GENOMIC DNA]</scope>
    <source>
        <strain evidence="13">NBRC 107697</strain>
    </source>
</reference>
<evidence type="ECO:0000256" key="8">
    <source>
        <dbReference type="ARBA" id="ARBA00023274"/>
    </source>
</evidence>
<sequence length="238" mass="24932">MAQRSKAYRAAAEKVDKDALYSPLEAAQLAKDTGSKNTDSTVEVAIRLGVDPRKADQLVRGTVNLPHGTGKTARVIVFATGDKAAEATAAGADEVGAEDLIEKIQGGWLEFDAAIATPDQMAKVGRIARVLGPRGLMPNPKTGTVTADVTKAVADIKGGKINFRVDKAANLHFVIGKASFSAEQLAENYGAAYDEIMRAKPSAAKGRYIKKVTVSTTTGPGIPVDPSVTRNFAVPAQA</sequence>
<dbReference type="Proteomes" id="UP000444980">
    <property type="component" value="Unassembled WGS sequence"/>
</dbReference>
<evidence type="ECO:0000256" key="2">
    <source>
        <dbReference type="ARBA" id="ARBA00022491"/>
    </source>
</evidence>
<dbReference type="InterPro" id="IPR016095">
    <property type="entry name" value="Ribosomal_uL1_3-a/b-sand"/>
</dbReference>
<keyword evidence="2 10" id="KW-0678">Repressor</keyword>
<dbReference type="EMBL" id="BJOU01000008">
    <property type="protein sequence ID" value="GED98745.1"/>
    <property type="molecule type" value="Genomic_DNA"/>
</dbReference>
<dbReference type="GO" id="GO:0000049">
    <property type="term" value="F:tRNA binding"/>
    <property type="evidence" value="ECO:0007669"/>
    <property type="project" value="UniProtKB-KW"/>
</dbReference>
<evidence type="ECO:0000256" key="5">
    <source>
        <dbReference type="ARBA" id="ARBA00022845"/>
    </source>
</evidence>
<dbReference type="GO" id="GO:0006412">
    <property type="term" value="P:translation"/>
    <property type="evidence" value="ECO:0007669"/>
    <property type="project" value="UniProtKB-UniRule"/>
</dbReference>
<dbReference type="Pfam" id="PF00687">
    <property type="entry name" value="Ribosomal_L1"/>
    <property type="match status" value="1"/>
</dbReference>
<gene>
    <name evidence="10 12" type="primary">rplA</name>
    <name evidence="12" type="ORF">nbrc107697_27840</name>
</gene>
<dbReference type="GO" id="GO:0006417">
    <property type="term" value="P:regulation of translation"/>
    <property type="evidence" value="ECO:0007669"/>
    <property type="project" value="UniProtKB-KW"/>
</dbReference>
<keyword evidence="7 10" id="KW-0689">Ribosomal protein</keyword>
<comment type="function">
    <text evidence="10">Binds directly to 23S rRNA. The L1 stalk is quite mobile in the ribosome, and is involved in E site tRNA release.</text>
</comment>
<dbReference type="Gene3D" id="3.40.50.790">
    <property type="match status" value="1"/>
</dbReference>
<dbReference type="PROSITE" id="PS01199">
    <property type="entry name" value="RIBOSOMAL_L1"/>
    <property type="match status" value="1"/>
</dbReference>
<dbReference type="NCBIfam" id="TIGR01169">
    <property type="entry name" value="rplA_bact"/>
    <property type="match status" value="1"/>
</dbReference>
<name>A0A7I9V055_9ACTN</name>
<evidence type="ECO:0000256" key="6">
    <source>
        <dbReference type="ARBA" id="ARBA00022884"/>
    </source>
</evidence>
<dbReference type="AlphaFoldDB" id="A0A7I9V055"/>
<keyword evidence="3 10" id="KW-0820">tRNA-binding</keyword>
<evidence type="ECO:0000256" key="10">
    <source>
        <dbReference type="HAMAP-Rule" id="MF_01318"/>
    </source>
</evidence>
<evidence type="ECO:0000313" key="12">
    <source>
        <dbReference type="EMBL" id="GED98745.1"/>
    </source>
</evidence>
<keyword evidence="13" id="KW-1185">Reference proteome</keyword>
<evidence type="ECO:0000256" key="4">
    <source>
        <dbReference type="ARBA" id="ARBA00022730"/>
    </source>
</evidence>
<dbReference type="RefSeq" id="WP_161928138.1">
    <property type="nucleotide sequence ID" value="NZ_BJOU01000008.1"/>
</dbReference>
<dbReference type="OrthoDB" id="9803740at2"/>